<keyword evidence="1" id="KW-0472">Membrane</keyword>
<keyword evidence="1" id="KW-0812">Transmembrane</keyword>
<dbReference type="EMBL" id="VMKJ01000001">
    <property type="protein sequence ID" value="TVO40012.1"/>
    <property type="molecule type" value="Genomic_DNA"/>
</dbReference>
<feature type="domain" description="Putative Flp pilus-assembly TadG-like N-terminal" evidence="2">
    <location>
        <begin position="22"/>
        <end position="65"/>
    </location>
</feature>
<dbReference type="Pfam" id="PF13400">
    <property type="entry name" value="Tad"/>
    <property type="match status" value="1"/>
</dbReference>
<reference evidence="3 4" key="1">
    <citation type="submission" date="2019-07" db="EMBL/GenBank/DDBJ databases">
        <title>The draft genome sequence of Vibrio algivorus M1486.</title>
        <authorList>
            <person name="Meng X."/>
        </authorList>
    </citation>
    <scope>NUCLEOTIDE SEQUENCE [LARGE SCALE GENOMIC DNA]</scope>
    <source>
        <strain evidence="3 4">M1486</strain>
    </source>
</reference>
<protein>
    <recommendedName>
        <fullName evidence="2">Putative Flp pilus-assembly TadG-like N-terminal domain-containing protein</fullName>
    </recommendedName>
</protein>
<dbReference type="OrthoDB" id="6350731at2"/>
<evidence type="ECO:0000259" key="2">
    <source>
        <dbReference type="Pfam" id="PF13400"/>
    </source>
</evidence>
<sequence length="400" mass="42773">MNHHYTNRNNCKLRNKQQGLTLILVTFMMIVMLFFSALAIDYNHAISNKTQLQNVVDAAALAGASEINQALVNEEASIDQNDVEQAINATLSKMVEQGNSTVVIEYLASPSEPASKTSTMPTDGSKAYVRVDVSDVNLESYFTQIFGVGKQVSASALAGPAVKVVNQVCNDIMPIGVCDLRSAGDTSNDFGYTGGSNYEVKSKKFSGNDDAIGSGNFGFLAFDGRGASNLGDNLRNDYEGCLTIGQPEDVTVCDVNAEGEEVGCSVTTEPGNKNSVNDDYNSRFGEDSTINSYEDYLAALNSCDTDACKASLVAEYKQRIAALPVLDCQVSGRKSVDVVGLGCFFLTEKIQGDGNEAIITMEYIDDCTAGLGDYGELGGETTIVTEDKVQLYKDPLSGES</sequence>
<keyword evidence="1" id="KW-1133">Transmembrane helix</keyword>
<dbReference type="InterPro" id="IPR028087">
    <property type="entry name" value="Tad_N"/>
</dbReference>
<evidence type="ECO:0000313" key="4">
    <source>
        <dbReference type="Proteomes" id="UP000319828"/>
    </source>
</evidence>
<dbReference type="Proteomes" id="UP000319828">
    <property type="component" value="Unassembled WGS sequence"/>
</dbReference>
<organism evidence="3 4">
    <name type="scientific">Vibrio algivorus</name>
    <dbReference type="NCBI Taxonomy" id="1667024"/>
    <lineage>
        <taxon>Bacteria</taxon>
        <taxon>Pseudomonadati</taxon>
        <taxon>Pseudomonadota</taxon>
        <taxon>Gammaproteobacteria</taxon>
        <taxon>Vibrionales</taxon>
        <taxon>Vibrionaceae</taxon>
        <taxon>Vibrio</taxon>
    </lineage>
</organism>
<dbReference type="AlphaFoldDB" id="A0A557PH94"/>
<gene>
    <name evidence="3" type="ORF">FOF44_00710</name>
</gene>
<proteinExistence type="predicted"/>
<dbReference type="RefSeq" id="WP_144229748.1">
    <property type="nucleotide sequence ID" value="NZ_CANNCB010000004.1"/>
</dbReference>
<feature type="transmembrane region" description="Helical" evidence="1">
    <location>
        <begin position="20"/>
        <end position="40"/>
    </location>
</feature>
<evidence type="ECO:0000313" key="3">
    <source>
        <dbReference type="EMBL" id="TVO40012.1"/>
    </source>
</evidence>
<name>A0A557PH94_9VIBR</name>
<evidence type="ECO:0000256" key="1">
    <source>
        <dbReference type="SAM" id="Phobius"/>
    </source>
</evidence>
<accession>A0A557PH94</accession>
<comment type="caution">
    <text evidence="3">The sequence shown here is derived from an EMBL/GenBank/DDBJ whole genome shotgun (WGS) entry which is preliminary data.</text>
</comment>